<organism evidence="2 3">
    <name type="scientific">Clostridium thailandense</name>
    <dbReference type="NCBI Taxonomy" id="2794346"/>
    <lineage>
        <taxon>Bacteria</taxon>
        <taxon>Bacillati</taxon>
        <taxon>Bacillota</taxon>
        <taxon>Clostridia</taxon>
        <taxon>Eubacteriales</taxon>
        <taxon>Clostridiaceae</taxon>
        <taxon>Clostridium</taxon>
    </lineage>
</organism>
<protein>
    <submittedName>
        <fullName evidence="2">Response regulator</fullName>
    </submittedName>
</protein>
<feature type="domain" description="Response regulatory" evidence="1">
    <location>
        <begin position="4"/>
        <end position="106"/>
    </location>
</feature>
<dbReference type="AlphaFoldDB" id="A0A949TSE8"/>
<reference evidence="2" key="1">
    <citation type="submission" date="2020-12" db="EMBL/GenBank/DDBJ databases">
        <title>Clostridium thailandense sp. nov., a novel acetogenic bacterium isolated from peat land soil in Thailand.</title>
        <authorList>
            <person name="Chaikitkaew S."/>
            <person name="Birkeland N.K."/>
        </authorList>
    </citation>
    <scope>NUCLEOTIDE SEQUENCE</scope>
    <source>
        <strain evidence="2">PL3</strain>
    </source>
</reference>
<name>A0A949TSE8_9CLOT</name>
<dbReference type="Proteomes" id="UP000694308">
    <property type="component" value="Unassembled WGS sequence"/>
</dbReference>
<sequence>MFRVMIIDPKIKSSNTLKNMLKNSMDIEVLGVYSNTKNFLKEFVNKTTDIVFIWITTNHYNGMHLARAICKSCPNTKVIFFSDRNKLVTNTFEPKVVDYLFFKFSENIVNETITNSLKTIYEECFQ</sequence>
<dbReference type="RefSeq" id="WP_218321577.1">
    <property type="nucleotide sequence ID" value="NZ_JAEEGC010000085.1"/>
</dbReference>
<dbReference type="EMBL" id="JAEEGC010000085">
    <property type="protein sequence ID" value="MBV7274512.1"/>
    <property type="molecule type" value="Genomic_DNA"/>
</dbReference>
<comment type="caution">
    <text evidence="2">The sequence shown here is derived from an EMBL/GenBank/DDBJ whole genome shotgun (WGS) entry which is preliminary data.</text>
</comment>
<keyword evidence="3" id="KW-1185">Reference proteome</keyword>
<evidence type="ECO:0000259" key="1">
    <source>
        <dbReference type="Pfam" id="PF00072"/>
    </source>
</evidence>
<evidence type="ECO:0000313" key="2">
    <source>
        <dbReference type="EMBL" id="MBV7274512.1"/>
    </source>
</evidence>
<accession>A0A949TSE8</accession>
<evidence type="ECO:0000313" key="3">
    <source>
        <dbReference type="Proteomes" id="UP000694308"/>
    </source>
</evidence>
<gene>
    <name evidence="2" type="ORF">I6U48_16590</name>
</gene>
<dbReference type="InterPro" id="IPR001789">
    <property type="entry name" value="Sig_transdc_resp-reg_receiver"/>
</dbReference>
<dbReference type="Pfam" id="PF00072">
    <property type="entry name" value="Response_reg"/>
    <property type="match status" value="1"/>
</dbReference>
<dbReference type="GO" id="GO:0000160">
    <property type="term" value="P:phosphorelay signal transduction system"/>
    <property type="evidence" value="ECO:0007669"/>
    <property type="project" value="InterPro"/>
</dbReference>
<proteinExistence type="predicted"/>